<dbReference type="KEGG" id="flt:Sv326_0019"/>
<dbReference type="CDD" id="cd18140">
    <property type="entry name" value="HLD_clamp_RFC"/>
    <property type="match status" value="1"/>
</dbReference>
<evidence type="ECO:0000256" key="3">
    <source>
        <dbReference type="ARBA" id="ARBA00022705"/>
    </source>
</evidence>
<dbReference type="AlphaFoldDB" id="A0A7D5XHA8"/>
<dbReference type="GO" id="GO:0003677">
    <property type="term" value="F:DNA binding"/>
    <property type="evidence" value="ECO:0007669"/>
    <property type="project" value="InterPro"/>
</dbReference>
<dbReference type="Gene3D" id="1.20.272.10">
    <property type="match status" value="1"/>
</dbReference>
<comment type="subunit">
    <text evidence="7">Heteromultimer composed of small subunits (RfcS) and large subunits (RfcL).</text>
</comment>
<accession>A0A7D5XHA8</accession>
<dbReference type="Pfam" id="PF00004">
    <property type="entry name" value="AAA"/>
    <property type="match status" value="1"/>
</dbReference>
<dbReference type="SUPFAM" id="SSF52540">
    <property type="entry name" value="P-loop containing nucleoside triphosphate hydrolases"/>
    <property type="match status" value="1"/>
</dbReference>
<dbReference type="InterPro" id="IPR047854">
    <property type="entry name" value="RFC_lid"/>
</dbReference>
<evidence type="ECO:0000256" key="4">
    <source>
        <dbReference type="ARBA" id="ARBA00022741"/>
    </source>
</evidence>
<dbReference type="FunFam" id="1.20.272.10:FF:000029">
    <property type="entry name" value="Replication factor C small subunit"/>
    <property type="match status" value="1"/>
</dbReference>
<dbReference type="PRINTS" id="PR00300">
    <property type="entry name" value="CLPPROTEASEA"/>
</dbReference>
<dbReference type="Pfam" id="PF08542">
    <property type="entry name" value="Rep_fac_C"/>
    <property type="match status" value="1"/>
</dbReference>
<proteinExistence type="inferred from homology"/>
<evidence type="ECO:0000313" key="10">
    <source>
        <dbReference type="Proteomes" id="UP000510821"/>
    </source>
</evidence>
<dbReference type="GO" id="GO:0005524">
    <property type="term" value="F:ATP binding"/>
    <property type="evidence" value="ECO:0007669"/>
    <property type="project" value="UniProtKB-UniRule"/>
</dbReference>
<evidence type="ECO:0000259" key="8">
    <source>
        <dbReference type="SMART" id="SM00382"/>
    </source>
</evidence>
<dbReference type="InterPro" id="IPR023748">
    <property type="entry name" value="Rep_factor-C_ssu_arc"/>
</dbReference>
<dbReference type="InterPro" id="IPR050238">
    <property type="entry name" value="DNA_Rep/Repair_Clamp_Loader"/>
</dbReference>
<reference evidence="10" key="1">
    <citation type="submission" date="2020-07" db="EMBL/GenBank/DDBJ databases">
        <title>Metabolic diversity and evolutionary history of the archaeal phylum ###Micrarchaeota### uncovered from a freshwater lake metagenome.</title>
        <authorList>
            <person name="Kadnikov V.V."/>
            <person name="Savvichev A.S."/>
            <person name="Mardanov A.V."/>
            <person name="Beletsky A.V."/>
            <person name="Chupakov A.V."/>
            <person name="Kokryatskaya N.M."/>
            <person name="Pimenov N.V."/>
            <person name="Ravin N.V."/>
        </authorList>
    </citation>
    <scope>NUCLEOTIDE SEQUENCE [LARGE SCALE GENOMIC DNA]</scope>
</reference>
<dbReference type="SUPFAM" id="SSF48019">
    <property type="entry name" value="post-AAA+ oligomerization domain-like"/>
    <property type="match status" value="1"/>
</dbReference>
<dbReference type="GO" id="GO:0006281">
    <property type="term" value="P:DNA repair"/>
    <property type="evidence" value="ECO:0007669"/>
    <property type="project" value="TreeGrafter"/>
</dbReference>
<comment type="similarity">
    <text evidence="1 7">Belongs to the activator 1 small subunits family. RfcS subfamily.</text>
</comment>
<evidence type="ECO:0000256" key="7">
    <source>
        <dbReference type="HAMAP-Rule" id="MF_01509"/>
    </source>
</evidence>
<dbReference type="PANTHER" id="PTHR11669:SF20">
    <property type="entry name" value="REPLICATION FACTOR C SUBUNIT 4"/>
    <property type="match status" value="1"/>
</dbReference>
<sequence>MDFDLPWTEKYRPKTLEDVIGQAEIVERMKAYVKTRNIPHMLFAGPAGVGKTTAALALARDLFKEDYAQSFLELNASDERGIDIVRGRIKDFARTLPLMDVPFKIILLDEADALTPDAQHAMRRTMEMFSGATRFILSCNYSSKLIEPIQSRCSVFRFKPLTDHDMKEMVKRIAKAEKLDLHDEAIEALIYISEGDMRKIINALQGAAATGKKITKETIYKVSSRAKPEEIRQMLELALKGKFIEAREKLDKVMVDYGMSGEDVLLQIYREITSLDIPDRAKVNLVDRVGEYNFRMVEGANERIQLEALLAQIMLIGCEKEEQSRP</sequence>
<dbReference type="PANTHER" id="PTHR11669">
    <property type="entry name" value="REPLICATION FACTOR C / DNA POLYMERASE III GAMMA-TAU SUBUNIT"/>
    <property type="match status" value="1"/>
</dbReference>
<keyword evidence="3 7" id="KW-0235">DNA replication</keyword>
<dbReference type="InterPro" id="IPR027417">
    <property type="entry name" value="P-loop_NTPase"/>
</dbReference>
<dbReference type="NCBIfam" id="NF001679">
    <property type="entry name" value="PRK00440.1"/>
    <property type="match status" value="1"/>
</dbReference>
<evidence type="ECO:0000256" key="1">
    <source>
        <dbReference type="ARBA" id="ARBA00009668"/>
    </source>
</evidence>
<dbReference type="InterPro" id="IPR008921">
    <property type="entry name" value="DNA_pol3_clamp-load_cplx_C"/>
</dbReference>
<evidence type="ECO:0000256" key="5">
    <source>
        <dbReference type="ARBA" id="ARBA00022840"/>
    </source>
</evidence>
<evidence type="ECO:0000313" key="9">
    <source>
        <dbReference type="EMBL" id="QLJ52194.1"/>
    </source>
</evidence>
<dbReference type="InterPro" id="IPR003959">
    <property type="entry name" value="ATPase_AAA_core"/>
</dbReference>
<dbReference type="Gene3D" id="3.40.50.300">
    <property type="entry name" value="P-loop containing nucleotide triphosphate hydrolases"/>
    <property type="match status" value="1"/>
</dbReference>
<dbReference type="Proteomes" id="UP000510821">
    <property type="component" value="Chromosome"/>
</dbReference>
<evidence type="ECO:0000256" key="6">
    <source>
        <dbReference type="ARBA" id="ARBA00031749"/>
    </source>
</evidence>
<dbReference type="Gene3D" id="1.10.8.60">
    <property type="match status" value="1"/>
</dbReference>
<feature type="binding site" evidence="7">
    <location>
        <begin position="45"/>
        <end position="52"/>
    </location>
    <ligand>
        <name>ATP</name>
        <dbReference type="ChEBI" id="CHEBI:30616"/>
    </ligand>
</feature>
<comment type="function">
    <text evidence="7">Part of the RFC clamp loader complex which loads the PCNA sliding clamp onto DNA.</text>
</comment>
<feature type="domain" description="AAA+ ATPase" evidence="8">
    <location>
        <begin position="37"/>
        <end position="161"/>
    </location>
</feature>
<dbReference type="Pfam" id="PF25361">
    <property type="entry name" value="AAA_lid_RFC1"/>
    <property type="match status" value="1"/>
</dbReference>
<evidence type="ECO:0000256" key="2">
    <source>
        <dbReference type="ARBA" id="ARBA00014164"/>
    </source>
</evidence>
<keyword evidence="5 7" id="KW-0067">ATP-binding</keyword>
<keyword evidence="4 7" id="KW-0547">Nucleotide-binding</keyword>
<dbReference type="FunFam" id="3.40.50.300:FF:000952">
    <property type="entry name" value="Replication factor C subunit 2"/>
    <property type="match status" value="1"/>
</dbReference>
<dbReference type="InterPro" id="IPR003593">
    <property type="entry name" value="AAA+_ATPase"/>
</dbReference>
<dbReference type="HAMAP" id="MF_01509">
    <property type="entry name" value="RfcS"/>
    <property type="match status" value="1"/>
</dbReference>
<dbReference type="GO" id="GO:0005663">
    <property type="term" value="C:DNA replication factor C complex"/>
    <property type="evidence" value="ECO:0007669"/>
    <property type="project" value="InterPro"/>
</dbReference>
<dbReference type="GO" id="GO:0006261">
    <property type="term" value="P:DNA-templated DNA replication"/>
    <property type="evidence" value="ECO:0007669"/>
    <property type="project" value="TreeGrafter"/>
</dbReference>
<gene>
    <name evidence="7" type="primary">rfcS</name>
    <name evidence="9" type="ORF">Sv326_0019</name>
</gene>
<dbReference type="GO" id="GO:0016887">
    <property type="term" value="F:ATP hydrolysis activity"/>
    <property type="evidence" value="ECO:0007669"/>
    <property type="project" value="InterPro"/>
</dbReference>
<organism evidence="9 10">
    <name type="scientific">Fermentimicrarchaeum limneticum</name>
    <dbReference type="NCBI Taxonomy" id="2795018"/>
    <lineage>
        <taxon>Archaea</taxon>
        <taxon>Candidatus Micrarchaeota</taxon>
        <taxon>Candidatus Fermentimicrarchaeales</taxon>
        <taxon>Candidatus Fermentimicrarchaeaceae</taxon>
        <taxon>Candidatus Fermentimicrarchaeum</taxon>
    </lineage>
</organism>
<dbReference type="SMART" id="SM00382">
    <property type="entry name" value="AAA"/>
    <property type="match status" value="1"/>
</dbReference>
<name>A0A7D5XHA8_FERL1</name>
<protein>
    <recommendedName>
        <fullName evidence="2 7">Replication factor C small subunit</fullName>
        <shortName evidence="7">RFC small subunit</shortName>
    </recommendedName>
    <alternativeName>
        <fullName evidence="6 7">Clamp loader small subunit</fullName>
    </alternativeName>
</protein>
<dbReference type="InterPro" id="IPR001270">
    <property type="entry name" value="ClpA/B"/>
</dbReference>
<dbReference type="InterPro" id="IPR013748">
    <property type="entry name" value="Rep_factorC_C"/>
</dbReference>
<dbReference type="EMBL" id="CP058998">
    <property type="protein sequence ID" value="QLJ52194.1"/>
    <property type="molecule type" value="Genomic_DNA"/>
</dbReference>
<dbReference type="GO" id="GO:0003689">
    <property type="term" value="F:DNA clamp loader activity"/>
    <property type="evidence" value="ECO:0007669"/>
    <property type="project" value="UniProtKB-UniRule"/>
</dbReference>
<dbReference type="CDD" id="cd00009">
    <property type="entry name" value="AAA"/>
    <property type="match status" value="1"/>
</dbReference>